<dbReference type="NCBIfam" id="TIGR00066">
    <property type="entry name" value="g_glut_trans"/>
    <property type="match status" value="1"/>
</dbReference>
<comment type="similarity">
    <text evidence="4">Belongs to the gamma-glutamyltransferase family.</text>
</comment>
<evidence type="ECO:0000256" key="6">
    <source>
        <dbReference type="PIRSR" id="PIRSR600101-1"/>
    </source>
</evidence>
<feature type="binding site" evidence="7">
    <location>
        <begin position="451"/>
        <end position="452"/>
    </location>
    <ligand>
        <name>L-glutamate</name>
        <dbReference type="ChEBI" id="CHEBI:29985"/>
    </ligand>
</feature>
<comment type="catalytic activity">
    <reaction evidence="2 8">
        <text>glutathione + H2O = L-cysteinylglycine + L-glutamate</text>
        <dbReference type="Rhea" id="RHEA:28807"/>
        <dbReference type="ChEBI" id="CHEBI:15377"/>
        <dbReference type="ChEBI" id="CHEBI:29985"/>
        <dbReference type="ChEBI" id="CHEBI:57925"/>
        <dbReference type="ChEBI" id="CHEBI:61694"/>
        <dbReference type="EC" id="3.4.19.13"/>
    </reaction>
</comment>
<comment type="pathway">
    <text evidence="3 8">Sulfur metabolism; glutathione metabolism.</text>
</comment>
<proteinExistence type="inferred from homology"/>
<evidence type="ECO:0000256" key="2">
    <source>
        <dbReference type="ARBA" id="ARBA00001089"/>
    </source>
</evidence>
<dbReference type="FunFam" id="3.60.20.40:FF:000001">
    <property type="entry name" value="Gamma-glutamyltranspeptidase 1"/>
    <property type="match status" value="1"/>
</dbReference>
<dbReference type="GO" id="GO:0000324">
    <property type="term" value="C:fungal-type vacuole"/>
    <property type="evidence" value="ECO:0007669"/>
    <property type="project" value="TreeGrafter"/>
</dbReference>
<protein>
    <recommendedName>
        <fullName evidence="8">Glutathione hydrolase</fullName>
        <ecNumber evidence="8">2.3.2.2</ecNumber>
        <ecNumber evidence="8">3.4.19.13</ecNumber>
    </recommendedName>
    <alternativeName>
        <fullName evidence="8">Gamma-glutamyltransferase</fullName>
    </alternativeName>
    <alternativeName>
        <fullName evidence="8">Gamma-glutamyltranspeptidase</fullName>
    </alternativeName>
</protein>
<feature type="binding site" evidence="7">
    <location>
        <begin position="399"/>
        <end position="401"/>
    </location>
    <ligand>
        <name>L-glutamate</name>
        <dbReference type="ChEBI" id="CHEBI:29985"/>
    </ligand>
</feature>
<dbReference type="PANTHER" id="PTHR11686">
    <property type="entry name" value="GAMMA GLUTAMYL TRANSPEPTIDASE"/>
    <property type="match status" value="1"/>
</dbReference>
<reference evidence="9" key="1">
    <citation type="submission" date="2021-02" db="EMBL/GenBank/DDBJ databases">
        <authorList>
            <person name="Nieuwenhuis M."/>
            <person name="Van De Peppel L.J.J."/>
        </authorList>
    </citation>
    <scope>NUCLEOTIDE SEQUENCE</scope>
    <source>
        <strain evidence="9">D49</strain>
    </source>
</reference>
<feature type="active site" description="Nucleophile" evidence="6">
    <location>
        <position position="381"/>
    </location>
</feature>
<dbReference type="EC" id="3.4.19.13" evidence="8"/>
<organism evidence="9 10">
    <name type="scientific">Sphagnurus paluster</name>
    <dbReference type="NCBI Taxonomy" id="117069"/>
    <lineage>
        <taxon>Eukaryota</taxon>
        <taxon>Fungi</taxon>
        <taxon>Dikarya</taxon>
        <taxon>Basidiomycota</taxon>
        <taxon>Agaricomycotina</taxon>
        <taxon>Agaricomycetes</taxon>
        <taxon>Agaricomycetidae</taxon>
        <taxon>Agaricales</taxon>
        <taxon>Tricholomatineae</taxon>
        <taxon>Lyophyllaceae</taxon>
        <taxon>Sphagnurus</taxon>
    </lineage>
</organism>
<dbReference type="GO" id="GO:0006751">
    <property type="term" value="P:glutathione catabolic process"/>
    <property type="evidence" value="ECO:0007669"/>
    <property type="project" value="UniProtKB-UniRule"/>
</dbReference>
<dbReference type="FunFam" id="1.10.246.130:FF:000001">
    <property type="entry name" value="Gamma-glutamyltransferase 5 isoform 1"/>
    <property type="match status" value="1"/>
</dbReference>
<dbReference type="OrthoDB" id="1081007at2759"/>
<evidence type="ECO:0000313" key="9">
    <source>
        <dbReference type="EMBL" id="KAG5652354.1"/>
    </source>
</evidence>
<comment type="caution">
    <text evidence="9">The sequence shown here is derived from an EMBL/GenBank/DDBJ whole genome shotgun (WGS) entry which is preliminary data.</text>
</comment>
<dbReference type="PRINTS" id="PR01210">
    <property type="entry name" value="GGTRANSPTASE"/>
</dbReference>
<dbReference type="PANTHER" id="PTHR11686:SF9">
    <property type="entry name" value="RE13973P"/>
    <property type="match status" value="1"/>
</dbReference>
<name>A0A9P7GM68_9AGAR</name>
<dbReference type="EMBL" id="JABCKI010000135">
    <property type="protein sequence ID" value="KAG5652354.1"/>
    <property type="molecule type" value="Genomic_DNA"/>
</dbReference>
<evidence type="ECO:0000256" key="5">
    <source>
        <dbReference type="ARBA" id="ARBA00047417"/>
    </source>
</evidence>
<feature type="binding site" evidence="7">
    <location>
        <position position="474"/>
    </location>
    <ligand>
        <name>L-glutamate</name>
        <dbReference type="ChEBI" id="CHEBI:29985"/>
    </ligand>
</feature>
<dbReference type="Pfam" id="PF01019">
    <property type="entry name" value="G_glu_transpept"/>
    <property type="match status" value="1"/>
</dbReference>
<keyword evidence="8" id="KW-0808">Transferase</keyword>
<reference evidence="9" key="2">
    <citation type="submission" date="2021-10" db="EMBL/GenBank/DDBJ databases">
        <title>Phylogenomics reveals ancestral predisposition of the termite-cultivated fungus Termitomyces towards a domesticated lifestyle.</title>
        <authorList>
            <person name="Auxier B."/>
            <person name="Grum-Grzhimaylo A."/>
            <person name="Cardenas M.E."/>
            <person name="Lodge J.D."/>
            <person name="Laessoe T."/>
            <person name="Pedersen O."/>
            <person name="Smith M.E."/>
            <person name="Kuyper T.W."/>
            <person name="Franco-Molano E.A."/>
            <person name="Baroni T.J."/>
            <person name="Aanen D.K."/>
        </authorList>
    </citation>
    <scope>NUCLEOTIDE SEQUENCE</scope>
    <source>
        <strain evidence="9">D49</strain>
    </source>
</reference>
<dbReference type="InterPro" id="IPR043138">
    <property type="entry name" value="GGT_lsub"/>
</dbReference>
<comment type="catalytic activity">
    <reaction evidence="1 8">
        <text>an S-substituted glutathione + H2O = an S-substituted L-cysteinylglycine + L-glutamate</text>
        <dbReference type="Rhea" id="RHEA:59468"/>
        <dbReference type="ChEBI" id="CHEBI:15377"/>
        <dbReference type="ChEBI" id="CHEBI:29985"/>
        <dbReference type="ChEBI" id="CHEBI:90779"/>
        <dbReference type="ChEBI" id="CHEBI:143103"/>
        <dbReference type="EC" id="3.4.19.13"/>
    </reaction>
</comment>
<evidence type="ECO:0000313" key="10">
    <source>
        <dbReference type="Proteomes" id="UP000717328"/>
    </source>
</evidence>
<dbReference type="SUPFAM" id="SSF56235">
    <property type="entry name" value="N-terminal nucleophile aminohydrolases (Ntn hydrolases)"/>
    <property type="match status" value="1"/>
</dbReference>
<dbReference type="InterPro" id="IPR043137">
    <property type="entry name" value="GGT_ssub_C"/>
</dbReference>
<dbReference type="EC" id="2.3.2.2" evidence="8"/>
<keyword evidence="8" id="KW-0012">Acyltransferase</keyword>
<feature type="binding site" evidence="7">
    <location>
        <position position="423"/>
    </location>
    <ligand>
        <name>L-glutamate</name>
        <dbReference type="ChEBI" id="CHEBI:29985"/>
    </ligand>
</feature>
<evidence type="ECO:0000256" key="7">
    <source>
        <dbReference type="PIRSR" id="PIRSR600101-2"/>
    </source>
</evidence>
<dbReference type="Gene3D" id="3.60.20.40">
    <property type="match status" value="1"/>
</dbReference>
<evidence type="ECO:0000256" key="4">
    <source>
        <dbReference type="ARBA" id="ARBA00009381"/>
    </source>
</evidence>
<dbReference type="InterPro" id="IPR029055">
    <property type="entry name" value="Ntn_hydrolases_N"/>
</dbReference>
<keyword evidence="8" id="KW-0378">Hydrolase</keyword>
<evidence type="ECO:0000256" key="8">
    <source>
        <dbReference type="RuleBase" id="RU368068"/>
    </source>
</evidence>
<evidence type="ECO:0000256" key="3">
    <source>
        <dbReference type="ARBA" id="ARBA00005115"/>
    </source>
</evidence>
<accession>A0A9P7GM68</accession>
<dbReference type="InterPro" id="IPR000101">
    <property type="entry name" value="GGT_peptidase"/>
</dbReference>
<feature type="binding site" evidence="7">
    <location>
        <position position="115"/>
    </location>
    <ligand>
        <name>L-glutamate</name>
        <dbReference type="ChEBI" id="CHEBI:29985"/>
    </ligand>
</feature>
<dbReference type="GO" id="GO:0103068">
    <property type="term" value="F:leukotriene C4 gamma-glutamyl transferase activity"/>
    <property type="evidence" value="ECO:0007669"/>
    <property type="project" value="UniProtKB-EC"/>
</dbReference>
<dbReference type="Proteomes" id="UP000717328">
    <property type="component" value="Unassembled WGS sequence"/>
</dbReference>
<dbReference type="GO" id="GO:0005886">
    <property type="term" value="C:plasma membrane"/>
    <property type="evidence" value="ECO:0007669"/>
    <property type="project" value="TreeGrafter"/>
</dbReference>
<sequence length="558" mass="60546">MVPRDLDALSFSDSKLPLHGKNIAESRPRGVSPNPAVLVKAKHGAVAAENKRCSDIGVQTLKNGGNAVDATIATTFCTGVVNMFSSGIGGGGFMTVRIPPSSPRGTSKVYTIDFRERAPALSNATMYRDNPILSSIGGLSVGVPGEVLGLWEAHSRWGKLSWHRLVDPSIQLAKGWTVDRELAKRIPMYPDLLLNNQDWSPIFAPNGKLLKEGEPIQRTNLSRTLSLIAKEGAKAFYKGPIGDSIVRKVRATGGILSHADLANYSVKVRPALQGTYRGKKIYTPHPPGSGPVLLHMFNLLEKYDMKERNTLNIHRVVEIIKFGFASRTKICDLDYNNNTARMAIIPTKEFADQVAKNITDDRTHPIEYYNPEFDVITDHGTTQISVLDKNGMAVALTSTVNLVFGSQVLDPNTGIILNDEMDDFATPGVPNGFGLWPSPFNYPEAGKRPLSSTTPTIVENADGTFALAIGGSGGSRIFGAVFQTILNNLDLGLDLSASIEFGRVHDQLLPLITEVDDIYPKEIADGLLALGHNVSGTSSMMLCSIKFLLSYCLDSTRQ</sequence>
<dbReference type="AlphaFoldDB" id="A0A9P7GM68"/>
<dbReference type="Gene3D" id="1.10.246.130">
    <property type="match status" value="1"/>
</dbReference>
<gene>
    <name evidence="9" type="ORF">H0H81_005331</name>
</gene>
<comment type="function">
    <text evidence="8">Cleaves the gamma-glutamyl peptide bond of glutathione and glutathione conjugates.</text>
</comment>
<comment type="catalytic activity">
    <reaction evidence="5 8">
        <text>an N-terminal (5-L-glutamyl)-[peptide] + an alpha-amino acid = 5-L-glutamyl amino acid + an N-terminal L-alpha-aminoacyl-[peptide]</text>
        <dbReference type="Rhea" id="RHEA:23904"/>
        <dbReference type="Rhea" id="RHEA-COMP:9780"/>
        <dbReference type="Rhea" id="RHEA-COMP:9795"/>
        <dbReference type="ChEBI" id="CHEBI:77644"/>
        <dbReference type="ChEBI" id="CHEBI:78597"/>
        <dbReference type="ChEBI" id="CHEBI:78599"/>
        <dbReference type="ChEBI" id="CHEBI:78608"/>
        <dbReference type="EC" id="2.3.2.2"/>
    </reaction>
</comment>
<evidence type="ECO:0000256" key="1">
    <source>
        <dbReference type="ARBA" id="ARBA00001049"/>
    </source>
</evidence>
<dbReference type="GO" id="GO:0036374">
    <property type="term" value="F:glutathione hydrolase activity"/>
    <property type="evidence" value="ECO:0007669"/>
    <property type="project" value="UniProtKB-UniRule"/>
</dbReference>
<keyword evidence="10" id="KW-1185">Reference proteome</keyword>